<protein>
    <submittedName>
        <fullName evidence="1">Uncharacterized protein</fullName>
    </submittedName>
</protein>
<evidence type="ECO:0000313" key="2">
    <source>
        <dbReference type="Proteomes" id="UP001651158"/>
    </source>
</evidence>
<keyword evidence="2" id="KW-1185">Reference proteome</keyword>
<dbReference type="EMBL" id="JAKROA010000010">
    <property type="protein sequence ID" value="KAL5104830.1"/>
    <property type="molecule type" value="Genomic_DNA"/>
</dbReference>
<comment type="caution">
    <text evidence="1">The sequence shown here is derived from an EMBL/GenBank/DDBJ whole genome shotgun (WGS) entry which is preliminary data.</text>
</comment>
<accession>A0ABR4Q618</accession>
<evidence type="ECO:0000313" key="1">
    <source>
        <dbReference type="EMBL" id="KAL5104830.1"/>
    </source>
</evidence>
<name>A0ABR4Q618_9CEST</name>
<organism evidence="1 2">
    <name type="scientific">Taenia crassiceps</name>
    <dbReference type="NCBI Taxonomy" id="6207"/>
    <lineage>
        <taxon>Eukaryota</taxon>
        <taxon>Metazoa</taxon>
        <taxon>Spiralia</taxon>
        <taxon>Lophotrochozoa</taxon>
        <taxon>Platyhelminthes</taxon>
        <taxon>Cestoda</taxon>
        <taxon>Eucestoda</taxon>
        <taxon>Cyclophyllidea</taxon>
        <taxon>Taeniidae</taxon>
        <taxon>Taenia</taxon>
    </lineage>
</organism>
<gene>
    <name evidence="1" type="ORF">TcWFU_001140</name>
</gene>
<reference evidence="1 2" key="1">
    <citation type="journal article" date="2022" name="Front. Cell. Infect. Microbiol.">
        <title>The Genomes of Two Strains of Taenia crassiceps the Animal Model for the Study of Human Cysticercosis.</title>
        <authorList>
            <person name="Bobes R.J."/>
            <person name="Estrada K."/>
            <person name="Rios-Valencia D.G."/>
            <person name="Calderon-Gallegos A."/>
            <person name="de la Torre P."/>
            <person name="Carrero J.C."/>
            <person name="Sanchez-Flores A."/>
            <person name="Laclette J.P."/>
        </authorList>
    </citation>
    <scope>NUCLEOTIDE SEQUENCE [LARGE SCALE GENOMIC DNA]</scope>
    <source>
        <strain evidence="1">WFUcys</strain>
    </source>
</reference>
<proteinExistence type="predicted"/>
<dbReference type="Proteomes" id="UP001651158">
    <property type="component" value="Unassembled WGS sequence"/>
</dbReference>
<sequence>MGDTPDGGFLSDNTELFASGVFTQIGVCCCSSRACLGDSIAKKLIRVHDRAKRIYTPELNFNFHHLFVCSFW</sequence>